<evidence type="ECO:0000256" key="1">
    <source>
        <dbReference type="SAM" id="MobiDB-lite"/>
    </source>
</evidence>
<gene>
    <name evidence="2" type="ORF">GCM10025866_12890</name>
</gene>
<dbReference type="RefSeq" id="WP_286278721.1">
    <property type="nucleotide sequence ID" value="NZ_AP027731.1"/>
</dbReference>
<protein>
    <recommendedName>
        <fullName evidence="4">DUF721 domain-containing protein</fullName>
    </recommendedName>
</protein>
<sequence length="168" mass="18184">MNDDEDVIDEARSVYLRIRAAFGGPTAPVGARTRRRRRSADEGDSQPFGFGRDPSTLGETLSGLTSSLGWNTQLSQSELIAAWQEVAGPETAAHSSPTGVEDGLLRVSCDSTAWATQLRLMRTEILTRIAARFPEARIQNIAFSGPGAPTWKRGPRSIPGRGPRDTYG</sequence>
<feature type="region of interest" description="Disordered" evidence="1">
    <location>
        <begin position="144"/>
        <end position="168"/>
    </location>
</feature>
<dbReference type="PANTHER" id="PTHR36456:SF1">
    <property type="entry name" value="UPF0232 PROTEIN SCO3875"/>
    <property type="match status" value="1"/>
</dbReference>
<dbReference type="EMBL" id="AP027731">
    <property type="protein sequence ID" value="BDZ45380.1"/>
    <property type="molecule type" value="Genomic_DNA"/>
</dbReference>
<dbReference type="Proteomes" id="UP001321498">
    <property type="component" value="Chromosome"/>
</dbReference>
<reference evidence="3" key="1">
    <citation type="journal article" date="2019" name="Int. J. Syst. Evol. Microbiol.">
        <title>The Global Catalogue of Microorganisms (GCM) 10K type strain sequencing project: providing services to taxonomists for standard genome sequencing and annotation.</title>
        <authorList>
            <consortium name="The Broad Institute Genomics Platform"/>
            <consortium name="The Broad Institute Genome Sequencing Center for Infectious Disease"/>
            <person name="Wu L."/>
            <person name="Ma J."/>
        </authorList>
    </citation>
    <scope>NUCLEOTIDE SEQUENCE [LARGE SCALE GENOMIC DNA]</scope>
    <source>
        <strain evidence="3">NBRC 108725</strain>
    </source>
</reference>
<name>A0ABN6XP25_9MICO</name>
<organism evidence="2 3">
    <name type="scientific">Naasia aerilata</name>
    <dbReference type="NCBI Taxonomy" id="1162966"/>
    <lineage>
        <taxon>Bacteria</taxon>
        <taxon>Bacillati</taxon>
        <taxon>Actinomycetota</taxon>
        <taxon>Actinomycetes</taxon>
        <taxon>Micrococcales</taxon>
        <taxon>Microbacteriaceae</taxon>
        <taxon>Naasia</taxon>
    </lineage>
</organism>
<dbReference type="InterPro" id="IPR007922">
    <property type="entry name" value="DciA-like"/>
</dbReference>
<dbReference type="Pfam" id="PF05258">
    <property type="entry name" value="DciA"/>
    <property type="match status" value="1"/>
</dbReference>
<evidence type="ECO:0008006" key="4">
    <source>
        <dbReference type="Google" id="ProtNLM"/>
    </source>
</evidence>
<accession>A0ABN6XP25</accession>
<feature type="region of interest" description="Disordered" evidence="1">
    <location>
        <begin position="26"/>
        <end position="56"/>
    </location>
</feature>
<dbReference type="PANTHER" id="PTHR36456">
    <property type="entry name" value="UPF0232 PROTEIN SCO3875"/>
    <property type="match status" value="1"/>
</dbReference>
<evidence type="ECO:0000313" key="2">
    <source>
        <dbReference type="EMBL" id="BDZ45380.1"/>
    </source>
</evidence>
<proteinExistence type="predicted"/>
<evidence type="ECO:0000313" key="3">
    <source>
        <dbReference type="Proteomes" id="UP001321498"/>
    </source>
</evidence>
<keyword evidence="3" id="KW-1185">Reference proteome</keyword>